<accession>A0A377GBC2</accession>
<sequence>MAFYKVTDESTRKQKKAASATPNYPAVENVQESESRVIYSAFDISELTEEILFFARRNQPELHVSQMVSVSNLFYSLANPRRITEKLLLHVTHGGEEMVKKLLELTPYSHLHYLVKRAAVIDYSGREFCRISAFQYALWAMDIHMLNLMLRCLQNAAYIRGGYTVAEEIRKQLLAQYDEVMQKGINYTLEGILIQGESHFDFQPLIRAIDFFSKGYRLWDWKQREQQWVNGVGKKQLLIPAHVAQEYCRTDRALNPCPSFNEENLPRSLEFYNWRARCTESWWSKEGQTSNIGREFAMLRSTHCQIMAVGASIQRHTGLCNAGISAKHDAKALTALSQVRINDVVRLRKRLSTPLKLAEYIPDRVACYI</sequence>
<name>A0A377GBC2_9GAMM</name>
<dbReference type="RefSeq" id="WP_019349624.1">
    <property type="nucleotide sequence ID" value="NZ_JAPHOO010000001.1"/>
</dbReference>
<organism evidence="2 3">
    <name type="scientific">Fluoribacter dumoffii</name>
    <dbReference type="NCBI Taxonomy" id="463"/>
    <lineage>
        <taxon>Bacteria</taxon>
        <taxon>Pseudomonadati</taxon>
        <taxon>Pseudomonadota</taxon>
        <taxon>Gammaproteobacteria</taxon>
        <taxon>Legionellales</taxon>
        <taxon>Legionellaceae</taxon>
        <taxon>Fluoribacter</taxon>
    </lineage>
</organism>
<feature type="region of interest" description="Disordered" evidence="1">
    <location>
        <begin position="1"/>
        <end position="22"/>
    </location>
</feature>
<reference evidence="2 3" key="1">
    <citation type="submission" date="2018-06" db="EMBL/GenBank/DDBJ databases">
        <authorList>
            <consortium name="Pathogen Informatics"/>
            <person name="Doyle S."/>
        </authorList>
    </citation>
    <scope>NUCLEOTIDE SEQUENCE [LARGE SCALE GENOMIC DNA]</scope>
    <source>
        <strain evidence="2 3">NCTC11370</strain>
    </source>
</reference>
<protein>
    <recommendedName>
        <fullName evidence="4">SidC homolog</fullName>
    </recommendedName>
</protein>
<dbReference type="AlphaFoldDB" id="A0A377GBC2"/>
<dbReference type="EMBL" id="UGGT01000001">
    <property type="protein sequence ID" value="STO21810.1"/>
    <property type="molecule type" value="Genomic_DNA"/>
</dbReference>
<evidence type="ECO:0000256" key="1">
    <source>
        <dbReference type="SAM" id="MobiDB-lite"/>
    </source>
</evidence>
<gene>
    <name evidence="2" type="ORF">NCTC11370_01890</name>
</gene>
<keyword evidence="3" id="KW-1185">Reference proteome</keyword>
<evidence type="ECO:0008006" key="4">
    <source>
        <dbReference type="Google" id="ProtNLM"/>
    </source>
</evidence>
<dbReference type="GeneID" id="93291557"/>
<evidence type="ECO:0000313" key="3">
    <source>
        <dbReference type="Proteomes" id="UP000254554"/>
    </source>
</evidence>
<proteinExistence type="predicted"/>
<evidence type="ECO:0000313" key="2">
    <source>
        <dbReference type="EMBL" id="STO21810.1"/>
    </source>
</evidence>
<feature type="compositionally biased region" description="Basic and acidic residues" evidence="1">
    <location>
        <begin position="1"/>
        <end position="12"/>
    </location>
</feature>
<dbReference type="OrthoDB" id="5652138at2"/>
<dbReference type="Proteomes" id="UP000254554">
    <property type="component" value="Unassembled WGS sequence"/>
</dbReference>